<keyword evidence="6" id="KW-0378">Hydrolase</keyword>
<proteinExistence type="inferred from homology"/>
<dbReference type="GO" id="GO:0006508">
    <property type="term" value="P:proteolysis"/>
    <property type="evidence" value="ECO:0007669"/>
    <property type="project" value="UniProtKB-KW"/>
</dbReference>
<gene>
    <name evidence="10" type="ORF">MSBR2_2038</name>
</gene>
<dbReference type="Gene3D" id="3.40.390.10">
    <property type="entry name" value="Collagenase (Catalytic Domain)"/>
    <property type="match status" value="1"/>
</dbReference>
<protein>
    <recommendedName>
        <fullName evidence="9">Peptidase M10 metallopeptidase domain-containing protein</fullName>
    </recommendedName>
</protein>
<dbReference type="GO" id="GO:0031012">
    <property type="term" value="C:extracellular matrix"/>
    <property type="evidence" value="ECO:0007669"/>
    <property type="project" value="InterPro"/>
</dbReference>
<dbReference type="EMBL" id="CP009530">
    <property type="protein sequence ID" value="AKB58554.1"/>
    <property type="molecule type" value="Genomic_DNA"/>
</dbReference>
<dbReference type="SUPFAM" id="SSF55486">
    <property type="entry name" value="Metalloproteases ('zincins'), catalytic domain"/>
    <property type="match status" value="1"/>
</dbReference>
<reference evidence="10 11" key="1">
    <citation type="submission" date="2014-07" db="EMBL/GenBank/DDBJ databases">
        <title>Methanogenic archaea and the global carbon cycle.</title>
        <authorList>
            <person name="Henriksen J.R."/>
            <person name="Luke J."/>
            <person name="Reinhart S."/>
            <person name="Benedict M.N."/>
            <person name="Youngblut N.D."/>
            <person name="Metcalf M.E."/>
            <person name="Whitaker R.J."/>
            <person name="Metcalf W.W."/>
        </authorList>
    </citation>
    <scope>NUCLEOTIDE SEQUENCE [LARGE SCALE GENOMIC DNA]</scope>
    <source>
        <strain evidence="10 11">227</strain>
    </source>
</reference>
<dbReference type="PANTHER" id="PTHR10201">
    <property type="entry name" value="MATRIX METALLOPROTEINASE"/>
    <property type="match status" value="1"/>
</dbReference>
<keyword evidence="7" id="KW-0862">Zinc</keyword>
<evidence type="ECO:0000256" key="2">
    <source>
        <dbReference type="ARBA" id="ARBA00010370"/>
    </source>
</evidence>
<keyword evidence="4" id="KW-0479">Metal-binding</keyword>
<dbReference type="AlphaFoldDB" id="A0A0E3R515"/>
<sequence>MKQGKRLLIGMLLLIIFLVNMATPVSAYSVKGFYWHSGYVTMHKDSSIPSTWTTSLNNAASAWTNAGADFYYSWVAASDNILYYTPLSNNSILATTYYDATGDVFNRFYIEFNSNKAWSTASNGESGKFDVQSVTTHEFGHGLGLGHSIVAWSTTMIQGTATGDIWKRSLHSDDINGIKSIY</sequence>
<dbReference type="InterPro" id="IPR021190">
    <property type="entry name" value="Pept_M10A"/>
</dbReference>
<name>A0A0E3R515_METBA</name>
<dbReference type="GO" id="GO:0030574">
    <property type="term" value="P:collagen catabolic process"/>
    <property type="evidence" value="ECO:0007669"/>
    <property type="project" value="TreeGrafter"/>
</dbReference>
<dbReference type="PRINTS" id="PR00138">
    <property type="entry name" value="MATRIXIN"/>
</dbReference>
<keyword evidence="8" id="KW-0482">Metalloprotease</keyword>
<dbReference type="InterPro" id="IPR024079">
    <property type="entry name" value="MetalloPept_cat_dom_sf"/>
</dbReference>
<dbReference type="GO" id="GO:0004222">
    <property type="term" value="F:metalloendopeptidase activity"/>
    <property type="evidence" value="ECO:0007669"/>
    <property type="project" value="InterPro"/>
</dbReference>
<dbReference type="Proteomes" id="UP000033079">
    <property type="component" value="Chromosome"/>
</dbReference>
<keyword evidence="3" id="KW-0645">Protease</keyword>
<dbReference type="HOGENOM" id="CLU_1478897_0_0_2"/>
<evidence type="ECO:0000256" key="1">
    <source>
        <dbReference type="ARBA" id="ARBA00001947"/>
    </source>
</evidence>
<keyword evidence="5" id="KW-0732">Signal</keyword>
<dbReference type="GO" id="GO:0030198">
    <property type="term" value="P:extracellular matrix organization"/>
    <property type="evidence" value="ECO:0007669"/>
    <property type="project" value="TreeGrafter"/>
</dbReference>
<feature type="domain" description="Peptidase M10 metallopeptidase" evidence="9">
    <location>
        <begin position="109"/>
        <end position="182"/>
    </location>
</feature>
<comment type="similarity">
    <text evidence="2">Belongs to the peptidase M10A family.</text>
</comment>
<organism evidence="10 11">
    <name type="scientific">Methanosarcina barkeri 227</name>
    <dbReference type="NCBI Taxonomy" id="1434106"/>
    <lineage>
        <taxon>Archaea</taxon>
        <taxon>Methanobacteriati</taxon>
        <taxon>Methanobacteriota</taxon>
        <taxon>Stenosarchaea group</taxon>
        <taxon>Methanomicrobia</taxon>
        <taxon>Methanosarcinales</taxon>
        <taxon>Methanosarcinaceae</taxon>
        <taxon>Methanosarcina</taxon>
    </lineage>
</organism>
<evidence type="ECO:0000256" key="8">
    <source>
        <dbReference type="ARBA" id="ARBA00023049"/>
    </source>
</evidence>
<evidence type="ECO:0000256" key="3">
    <source>
        <dbReference type="ARBA" id="ARBA00022670"/>
    </source>
</evidence>
<dbReference type="GO" id="GO:0008270">
    <property type="term" value="F:zinc ion binding"/>
    <property type="evidence" value="ECO:0007669"/>
    <property type="project" value="InterPro"/>
</dbReference>
<dbReference type="GeneID" id="24801063"/>
<accession>A0A0E3R515</accession>
<dbReference type="KEGG" id="mbar:MSBR2_2038"/>
<dbReference type="PATRIC" id="fig|1434106.5.peg.2616"/>
<evidence type="ECO:0000313" key="10">
    <source>
        <dbReference type="EMBL" id="AKB58554.1"/>
    </source>
</evidence>
<dbReference type="RefSeq" id="WP_048120303.1">
    <property type="nucleotide sequence ID" value="NZ_CP009530.1"/>
</dbReference>
<dbReference type="PANTHER" id="PTHR10201:SF291">
    <property type="entry name" value="MATRIX METALLOPROTEINASE 1, ISOFORM C-RELATED"/>
    <property type="match status" value="1"/>
</dbReference>
<evidence type="ECO:0000259" key="9">
    <source>
        <dbReference type="Pfam" id="PF00413"/>
    </source>
</evidence>
<evidence type="ECO:0000256" key="5">
    <source>
        <dbReference type="ARBA" id="ARBA00022729"/>
    </source>
</evidence>
<evidence type="ECO:0000256" key="4">
    <source>
        <dbReference type="ARBA" id="ARBA00022723"/>
    </source>
</evidence>
<comment type="cofactor">
    <cofactor evidence="1">
        <name>Zn(2+)</name>
        <dbReference type="ChEBI" id="CHEBI:29105"/>
    </cofactor>
</comment>
<dbReference type="Pfam" id="PF00413">
    <property type="entry name" value="Peptidase_M10"/>
    <property type="match status" value="1"/>
</dbReference>
<evidence type="ECO:0000256" key="7">
    <source>
        <dbReference type="ARBA" id="ARBA00022833"/>
    </source>
</evidence>
<evidence type="ECO:0000313" key="11">
    <source>
        <dbReference type="Proteomes" id="UP000033079"/>
    </source>
</evidence>
<dbReference type="InterPro" id="IPR001818">
    <property type="entry name" value="Pept_M10_metallopeptidase"/>
</dbReference>
<evidence type="ECO:0000256" key="6">
    <source>
        <dbReference type="ARBA" id="ARBA00022801"/>
    </source>
</evidence>